<evidence type="ECO:0008006" key="3">
    <source>
        <dbReference type="Google" id="ProtNLM"/>
    </source>
</evidence>
<sequence>MNGEQVLDQATRALRQHTDAGWVGLRDDVVAAAVRAFRPAAPVRGSSVDGELWVTSTVLVAQVRAALDGLGDAAALRITCTTTSDDALDRLTVEVVALYGTPLVPLATRIRARAADAVAATLGLDTPPVALVQVDVSVQDVTDDPRTL</sequence>
<organism evidence="1 2">
    <name type="scientific">Cellulomonas algicola</name>
    <dbReference type="NCBI Taxonomy" id="2071633"/>
    <lineage>
        <taxon>Bacteria</taxon>
        <taxon>Bacillati</taxon>
        <taxon>Actinomycetota</taxon>
        <taxon>Actinomycetes</taxon>
        <taxon>Micrococcales</taxon>
        <taxon>Cellulomonadaceae</taxon>
        <taxon>Cellulomonas</taxon>
    </lineage>
</organism>
<proteinExistence type="predicted"/>
<dbReference type="EMBL" id="BHYL01000083">
    <property type="protein sequence ID" value="GCD19602.1"/>
    <property type="molecule type" value="Genomic_DNA"/>
</dbReference>
<dbReference type="RefSeq" id="WP_124342135.1">
    <property type="nucleotide sequence ID" value="NZ_BHYL01000083.1"/>
</dbReference>
<accession>A0A401UY91</accession>
<keyword evidence="2" id="KW-1185">Reference proteome</keyword>
<evidence type="ECO:0000313" key="2">
    <source>
        <dbReference type="Proteomes" id="UP000288246"/>
    </source>
</evidence>
<dbReference type="Proteomes" id="UP000288246">
    <property type="component" value="Unassembled WGS sequence"/>
</dbReference>
<comment type="caution">
    <text evidence="1">The sequence shown here is derived from an EMBL/GenBank/DDBJ whole genome shotgun (WGS) entry which is preliminary data.</text>
</comment>
<protein>
    <recommendedName>
        <fullName evidence="3">Asp23/Gls24 family envelope stress response protein</fullName>
    </recommendedName>
</protein>
<evidence type="ECO:0000313" key="1">
    <source>
        <dbReference type="EMBL" id="GCD19602.1"/>
    </source>
</evidence>
<name>A0A401UY91_9CELL</name>
<dbReference type="AlphaFoldDB" id="A0A401UY91"/>
<reference evidence="1 2" key="1">
    <citation type="submission" date="2018-11" db="EMBL/GenBank/DDBJ databases">
        <title>Draft genome sequence of Cellulomonas takizawaensis strain TKZ-21.</title>
        <authorList>
            <person name="Yamamura H."/>
            <person name="Hayashi T."/>
            <person name="Hamada M."/>
            <person name="Serisawa Y."/>
            <person name="Matsuyama K."/>
            <person name="Nakagawa Y."/>
            <person name="Otoguro M."/>
            <person name="Yanagida F."/>
            <person name="Hayakawa M."/>
        </authorList>
    </citation>
    <scope>NUCLEOTIDE SEQUENCE [LARGE SCALE GENOMIC DNA]</scope>
    <source>
        <strain evidence="1 2">TKZ-21</strain>
    </source>
</reference>
<gene>
    <name evidence="1" type="ORF">CTKZ_11640</name>
</gene>